<name>A0A8X6SBF4_TRICX</name>
<sequence>MFPVTITVERRLSERQLSGASNIRTRFFFVNFCQLKGEKDYNDDHRDEITGFVQSIPGFQECDEDRETWMAWDAENCGFQMLNDDGIVTSVQEDSDPVDDETGKDEDNNNDSSKGSSSSALETAMEWYEQQSEGCPNQLLLLKRNRNLAEKKNKGKIATFCTYFAFSSSMFPGSDDFQYSHSVRFHILHGSHSVFGYPNGVRSQLIRINDVLLYVENRSVFYNEFIFSTPVIMMTATAGSDVVQSGRPIFDDFFQHLWPYIGNNTANVVFQMVKRLWLIRIDQ</sequence>
<evidence type="ECO:0000313" key="2">
    <source>
        <dbReference type="EMBL" id="GFY10877.1"/>
    </source>
</evidence>
<accession>A0A8X6SBF4</accession>
<feature type="compositionally biased region" description="Low complexity" evidence="1">
    <location>
        <begin position="110"/>
        <end position="119"/>
    </location>
</feature>
<dbReference type="EMBL" id="BMAU01021301">
    <property type="protein sequence ID" value="GFY10877.1"/>
    <property type="molecule type" value="Genomic_DNA"/>
</dbReference>
<evidence type="ECO:0000313" key="3">
    <source>
        <dbReference type="Proteomes" id="UP000887159"/>
    </source>
</evidence>
<gene>
    <name evidence="2" type="ORF">TNCV_1123991</name>
</gene>
<keyword evidence="3" id="KW-1185">Reference proteome</keyword>
<proteinExistence type="predicted"/>
<comment type="caution">
    <text evidence="2">The sequence shown here is derived from an EMBL/GenBank/DDBJ whole genome shotgun (WGS) entry which is preliminary data.</text>
</comment>
<feature type="region of interest" description="Disordered" evidence="1">
    <location>
        <begin position="90"/>
        <end position="120"/>
    </location>
</feature>
<protein>
    <submittedName>
        <fullName evidence="2">Uncharacterized protein</fullName>
    </submittedName>
</protein>
<feature type="compositionally biased region" description="Acidic residues" evidence="1">
    <location>
        <begin position="93"/>
        <end position="104"/>
    </location>
</feature>
<organism evidence="2 3">
    <name type="scientific">Trichonephila clavipes</name>
    <name type="common">Golden silk orbweaver</name>
    <name type="synonym">Nephila clavipes</name>
    <dbReference type="NCBI Taxonomy" id="2585209"/>
    <lineage>
        <taxon>Eukaryota</taxon>
        <taxon>Metazoa</taxon>
        <taxon>Ecdysozoa</taxon>
        <taxon>Arthropoda</taxon>
        <taxon>Chelicerata</taxon>
        <taxon>Arachnida</taxon>
        <taxon>Araneae</taxon>
        <taxon>Araneomorphae</taxon>
        <taxon>Entelegynae</taxon>
        <taxon>Araneoidea</taxon>
        <taxon>Nephilidae</taxon>
        <taxon>Trichonephila</taxon>
    </lineage>
</organism>
<reference evidence="2" key="1">
    <citation type="submission" date="2020-08" db="EMBL/GenBank/DDBJ databases">
        <title>Multicomponent nature underlies the extraordinary mechanical properties of spider dragline silk.</title>
        <authorList>
            <person name="Kono N."/>
            <person name="Nakamura H."/>
            <person name="Mori M."/>
            <person name="Yoshida Y."/>
            <person name="Ohtoshi R."/>
            <person name="Malay A.D."/>
            <person name="Moran D.A.P."/>
            <person name="Tomita M."/>
            <person name="Numata K."/>
            <person name="Arakawa K."/>
        </authorList>
    </citation>
    <scope>NUCLEOTIDE SEQUENCE</scope>
</reference>
<dbReference type="Proteomes" id="UP000887159">
    <property type="component" value="Unassembled WGS sequence"/>
</dbReference>
<dbReference type="AlphaFoldDB" id="A0A8X6SBF4"/>
<evidence type="ECO:0000256" key="1">
    <source>
        <dbReference type="SAM" id="MobiDB-lite"/>
    </source>
</evidence>